<feature type="domain" description="HNH nuclease" evidence="2">
    <location>
        <begin position="363"/>
        <end position="413"/>
    </location>
</feature>
<evidence type="ECO:0000313" key="4">
    <source>
        <dbReference type="Proteomes" id="UP000635606"/>
    </source>
</evidence>
<gene>
    <name evidence="3" type="ORF">Voc01_003060</name>
</gene>
<keyword evidence="4" id="KW-1185">Reference proteome</keyword>
<comment type="caution">
    <text evidence="3">The sequence shown here is derived from an EMBL/GenBank/DDBJ whole genome shotgun (WGS) entry which is preliminary data.</text>
</comment>
<dbReference type="PANTHER" id="PTHR32097:SF4">
    <property type="entry name" value="GENERAL STRESS PROTEIN 16U"/>
    <property type="match status" value="1"/>
</dbReference>
<dbReference type="InterPro" id="IPR003615">
    <property type="entry name" value="HNH_nuc"/>
</dbReference>
<evidence type="ECO:0000313" key="3">
    <source>
        <dbReference type="EMBL" id="GIJ65389.1"/>
    </source>
</evidence>
<dbReference type="Pfam" id="PF01844">
    <property type="entry name" value="HNH"/>
    <property type="match status" value="1"/>
</dbReference>
<dbReference type="RefSeq" id="WP_203925399.1">
    <property type="nucleotide sequence ID" value="NZ_BOPH01000003.1"/>
</dbReference>
<dbReference type="Pfam" id="PF02342">
    <property type="entry name" value="TerD"/>
    <property type="match status" value="1"/>
</dbReference>
<accession>A0A8J3ZJH7</accession>
<dbReference type="Gene3D" id="1.10.30.50">
    <property type="match status" value="1"/>
</dbReference>
<dbReference type="AlphaFoldDB" id="A0A8J3ZJH7"/>
<dbReference type="InterPro" id="IPR051324">
    <property type="entry name" value="Stress/Tellurium_Resist"/>
</dbReference>
<comment type="similarity">
    <text evidence="1">Belongs to the CAPAB/TerDEXZ family.</text>
</comment>
<dbReference type="SMART" id="SM00507">
    <property type="entry name" value="HNHc"/>
    <property type="match status" value="1"/>
</dbReference>
<proteinExistence type="inferred from homology"/>
<dbReference type="Proteomes" id="UP000635606">
    <property type="component" value="Unassembled WGS sequence"/>
</dbReference>
<dbReference type="Gene3D" id="2.60.60.30">
    <property type="entry name" value="sav2460 like domains"/>
    <property type="match status" value="1"/>
</dbReference>
<dbReference type="CDD" id="cd06974">
    <property type="entry name" value="TerD_like"/>
    <property type="match status" value="1"/>
</dbReference>
<reference evidence="3" key="1">
    <citation type="submission" date="2021-01" db="EMBL/GenBank/DDBJ databases">
        <title>Whole genome shotgun sequence of Virgisporangium ochraceum NBRC 16418.</title>
        <authorList>
            <person name="Komaki H."/>
            <person name="Tamura T."/>
        </authorList>
    </citation>
    <scope>NUCLEOTIDE SEQUENCE</scope>
    <source>
        <strain evidence="3">NBRC 16418</strain>
    </source>
</reference>
<evidence type="ECO:0000256" key="1">
    <source>
        <dbReference type="ARBA" id="ARBA00008775"/>
    </source>
</evidence>
<dbReference type="CDD" id="cd00085">
    <property type="entry name" value="HNHc"/>
    <property type="match status" value="1"/>
</dbReference>
<evidence type="ECO:0000259" key="2">
    <source>
        <dbReference type="SMART" id="SM00507"/>
    </source>
</evidence>
<organism evidence="3 4">
    <name type="scientific">Virgisporangium ochraceum</name>
    <dbReference type="NCBI Taxonomy" id="65505"/>
    <lineage>
        <taxon>Bacteria</taxon>
        <taxon>Bacillati</taxon>
        <taxon>Actinomycetota</taxon>
        <taxon>Actinomycetes</taxon>
        <taxon>Micromonosporales</taxon>
        <taxon>Micromonosporaceae</taxon>
        <taxon>Virgisporangium</taxon>
    </lineage>
</organism>
<name>A0A8J3ZJH7_9ACTN</name>
<protein>
    <recommendedName>
        <fullName evidence="2">HNH nuclease domain-containing protein</fullName>
    </recommendedName>
</protein>
<dbReference type="PANTHER" id="PTHR32097">
    <property type="entry name" value="CAMP-BINDING PROTEIN 1-RELATED"/>
    <property type="match status" value="1"/>
</dbReference>
<sequence>MTNGAALVRGANTAVPAAEVQVRVSWNRGSGVDACALLLTADGKVRDDDDFVFYNQPEHSCGAVRLAEADPTSAVVTVDLQGLPADVDRVVVAGSLESGSFDSVPELCVSVVHGTRSVASYPVADIEPVSAMVFGELYRRGDGWKFRAVGQGWRSGLSGLATDFGISVEDESSVVSQAESLRHLQQVVTFAFADDVIEQHEVDEFEETVRRLGVSGPAVDEMRDRMNRGLQLARISEGLLPEVADSGLFLEADEKVHLDTPAVHIKTFENGSTKRTAGRVVASNRKLRFISTNGHELPWSKVVELRPEYATVIVMGTGKHGGAYEVADSEYAAAVLTGILKVSRRTATVTIPAQRDSRAIPHAIKVDVWRRDGGACVECSASEYLEFDHVIPWSRGGATSVANLQLLCRRCNLAKGARI</sequence>
<dbReference type="GO" id="GO:0008270">
    <property type="term" value="F:zinc ion binding"/>
    <property type="evidence" value="ECO:0007669"/>
    <property type="project" value="InterPro"/>
</dbReference>
<dbReference type="InterPro" id="IPR003325">
    <property type="entry name" value="TerD"/>
</dbReference>
<dbReference type="GO" id="GO:0003676">
    <property type="term" value="F:nucleic acid binding"/>
    <property type="evidence" value="ECO:0007669"/>
    <property type="project" value="InterPro"/>
</dbReference>
<dbReference type="InterPro" id="IPR002711">
    <property type="entry name" value="HNH"/>
</dbReference>
<dbReference type="EMBL" id="BOPH01000003">
    <property type="protein sequence ID" value="GIJ65389.1"/>
    <property type="molecule type" value="Genomic_DNA"/>
</dbReference>
<dbReference type="GO" id="GO:0004519">
    <property type="term" value="F:endonuclease activity"/>
    <property type="evidence" value="ECO:0007669"/>
    <property type="project" value="InterPro"/>
</dbReference>